<dbReference type="Gene3D" id="3.30.530.20">
    <property type="match status" value="1"/>
</dbReference>
<keyword evidence="3" id="KW-1185">Reference proteome</keyword>
<protein>
    <recommendedName>
        <fullName evidence="1">Coenzyme Q-binding protein COQ10 START domain-containing protein</fullName>
    </recommendedName>
</protein>
<dbReference type="SUPFAM" id="SSF55961">
    <property type="entry name" value="Bet v1-like"/>
    <property type="match status" value="1"/>
</dbReference>
<accession>A0ABY5U0X7</accession>
<dbReference type="RefSeq" id="WP_259435912.1">
    <property type="nucleotide sequence ID" value="NZ_CP103866.1"/>
</dbReference>
<dbReference type="Proteomes" id="UP001058650">
    <property type="component" value="Chromosome"/>
</dbReference>
<dbReference type="InterPro" id="IPR023393">
    <property type="entry name" value="START-like_dom_sf"/>
</dbReference>
<sequence length="154" mass="18357">MPRIENSIIVERDFDTTFDLTNDIELWTKLFTEYKEAKVLEKNGNEVLFQLTTYPEGERPSRTWVSRRIIDKENKQAIAERLDPKFPFKYMNIRWSYEVLSPNQVKMTWMQEFEVDPECPISEEKMTHFLNQNTKIQMSAVKEKVESWPGNVEG</sequence>
<proteinExistence type="predicted"/>
<evidence type="ECO:0000313" key="3">
    <source>
        <dbReference type="Proteomes" id="UP001058650"/>
    </source>
</evidence>
<organism evidence="2 3">
    <name type="scientific">Laceyella sacchari</name>
    <name type="common">Thermoactinomyces thalpophilus</name>
    <dbReference type="NCBI Taxonomy" id="37482"/>
    <lineage>
        <taxon>Bacteria</taxon>
        <taxon>Bacillati</taxon>
        <taxon>Bacillota</taxon>
        <taxon>Bacilli</taxon>
        <taxon>Bacillales</taxon>
        <taxon>Thermoactinomycetaceae</taxon>
        <taxon>Laceyella</taxon>
    </lineage>
</organism>
<feature type="domain" description="Coenzyme Q-binding protein COQ10 START" evidence="1">
    <location>
        <begin position="10"/>
        <end position="116"/>
    </location>
</feature>
<reference evidence="2" key="1">
    <citation type="submission" date="2022-08" db="EMBL/GenBank/DDBJ databases">
        <title>The complete genome sequence of the thermophilic bacterium Laceyella sacchari FBKL4.010 reveals the basis for tetramethylpyrazine biosynthesis in Moutai-flavor Daqu.</title>
        <authorList>
            <person name="Li D."/>
            <person name="Huang W."/>
            <person name="Wang C."/>
            <person name="Qiu S."/>
        </authorList>
    </citation>
    <scope>NUCLEOTIDE SEQUENCE</scope>
    <source>
        <strain evidence="2">FBKL4.014</strain>
    </source>
</reference>
<evidence type="ECO:0000313" key="2">
    <source>
        <dbReference type="EMBL" id="UWE03312.1"/>
    </source>
</evidence>
<dbReference type="Pfam" id="PF03364">
    <property type="entry name" value="Polyketide_cyc"/>
    <property type="match status" value="1"/>
</dbReference>
<name>A0ABY5U0X7_LACSH</name>
<dbReference type="EMBL" id="CP103866">
    <property type="protein sequence ID" value="UWE03312.1"/>
    <property type="molecule type" value="Genomic_DNA"/>
</dbReference>
<dbReference type="InterPro" id="IPR005031">
    <property type="entry name" value="COQ10_START"/>
</dbReference>
<evidence type="ECO:0000259" key="1">
    <source>
        <dbReference type="Pfam" id="PF03364"/>
    </source>
</evidence>
<gene>
    <name evidence="2" type="ORF">NYR52_14535</name>
</gene>